<keyword evidence="2" id="KW-1185">Reference proteome</keyword>
<dbReference type="Proteomes" id="UP000265520">
    <property type="component" value="Unassembled WGS sequence"/>
</dbReference>
<reference evidence="1 2" key="1">
    <citation type="journal article" date="2018" name="Front. Plant Sci.">
        <title>Red Clover (Trifolium pratense) and Zigzag Clover (T. medium) - A Picture of Genomic Similarities and Differences.</title>
        <authorList>
            <person name="Dluhosova J."/>
            <person name="Istvanek J."/>
            <person name="Nedelnik J."/>
            <person name="Repkova J."/>
        </authorList>
    </citation>
    <scope>NUCLEOTIDE SEQUENCE [LARGE SCALE GENOMIC DNA]</scope>
    <source>
        <strain evidence="2">cv. 10/8</strain>
        <tissue evidence="1">Leaf</tissue>
    </source>
</reference>
<accession>A0A392V2E7</accession>
<protein>
    <submittedName>
        <fullName evidence="1">Uncharacterized protein</fullName>
    </submittedName>
</protein>
<evidence type="ECO:0000313" key="2">
    <source>
        <dbReference type="Proteomes" id="UP000265520"/>
    </source>
</evidence>
<sequence>MTSSKCTWADFGKFCTGAPCCHMVCSLAPMLALLRRFNICHLRAAPGQAAPRAGTVHRVDFC</sequence>
<proteinExistence type="predicted"/>
<dbReference type="EMBL" id="LXQA010999055">
    <property type="protein sequence ID" value="MCI80580.1"/>
    <property type="molecule type" value="Genomic_DNA"/>
</dbReference>
<name>A0A392V2E7_9FABA</name>
<dbReference type="AlphaFoldDB" id="A0A392V2E7"/>
<evidence type="ECO:0000313" key="1">
    <source>
        <dbReference type="EMBL" id="MCI80580.1"/>
    </source>
</evidence>
<comment type="caution">
    <text evidence="1">The sequence shown here is derived from an EMBL/GenBank/DDBJ whole genome shotgun (WGS) entry which is preliminary data.</text>
</comment>
<organism evidence="1 2">
    <name type="scientific">Trifolium medium</name>
    <dbReference type="NCBI Taxonomy" id="97028"/>
    <lineage>
        <taxon>Eukaryota</taxon>
        <taxon>Viridiplantae</taxon>
        <taxon>Streptophyta</taxon>
        <taxon>Embryophyta</taxon>
        <taxon>Tracheophyta</taxon>
        <taxon>Spermatophyta</taxon>
        <taxon>Magnoliopsida</taxon>
        <taxon>eudicotyledons</taxon>
        <taxon>Gunneridae</taxon>
        <taxon>Pentapetalae</taxon>
        <taxon>rosids</taxon>
        <taxon>fabids</taxon>
        <taxon>Fabales</taxon>
        <taxon>Fabaceae</taxon>
        <taxon>Papilionoideae</taxon>
        <taxon>50 kb inversion clade</taxon>
        <taxon>NPAAA clade</taxon>
        <taxon>Hologalegina</taxon>
        <taxon>IRL clade</taxon>
        <taxon>Trifolieae</taxon>
        <taxon>Trifolium</taxon>
    </lineage>
</organism>